<dbReference type="RefSeq" id="WP_091826879.1">
    <property type="nucleotide sequence ID" value="NZ_FNRJ01000009.1"/>
</dbReference>
<dbReference type="Gene3D" id="3.40.1180.10">
    <property type="entry name" value="Decaprenyl diphosphate synthase-like"/>
    <property type="match status" value="1"/>
</dbReference>
<dbReference type="PROSITE" id="PS01066">
    <property type="entry name" value="UPP_SYNTHASE"/>
    <property type="match status" value="1"/>
</dbReference>
<comment type="function">
    <text evidence="2">Catalyzes the sequential condensation of isopentenyl diphosphate (IPP) with (2E,6E)-farnesyl diphosphate (E,E-FPP) to yield (2Z,6Z,10Z,14Z,18Z,22Z,26Z,30Z,34E,38E)-undecaprenyl diphosphate (di-trans,octa-cis-UPP). UPP is the precursor of glycosyl carrier lipid in the biosynthesis of bacterial cell wall polysaccharide components such as peptidoglycan and lipopolysaccharide.</text>
</comment>
<dbReference type="EMBL" id="FNRJ01000009">
    <property type="protein sequence ID" value="SEA89539.1"/>
    <property type="molecule type" value="Genomic_DNA"/>
</dbReference>
<dbReference type="GO" id="GO:0009252">
    <property type="term" value="P:peptidoglycan biosynthetic process"/>
    <property type="evidence" value="ECO:0007669"/>
    <property type="project" value="UniProtKB-UniRule"/>
</dbReference>
<comment type="subunit">
    <text evidence="2">Homodimer.</text>
</comment>
<dbReference type="GO" id="GO:0008360">
    <property type="term" value="P:regulation of cell shape"/>
    <property type="evidence" value="ECO:0007669"/>
    <property type="project" value="UniProtKB-KW"/>
</dbReference>
<organism evidence="3 4">
    <name type="scientific">Marinobacterium iners DSM 11526</name>
    <dbReference type="NCBI Taxonomy" id="1122198"/>
    <lineage>
        <taxon>Bacteria</taxon>
        <taxon>Pseudomonadati</taxon>
        <taxon>Pseudomonadota</taxon>
        <taxon>Gammaproteobacteria</taxon>
        <taxon>Oceanospirillales</taxon>
        <taxon>Oceanospirillaceae</taxon>
        <taxon>Marinobacterium</taxon>
    </lineage>
</organism>
<dbReference type="Proteomes" id="UP000242469">
    <property type="component" value="Unassembled WGS sequence"/>
</dbReference>
<dbReference type="InterPro" id="IPR001441">
    <property type="entry name" value="UPP_synth-like"/>
</dbReference>
<reference evidence="4" key="1">
    <citation type="submission" date="2016-10" db="EMBL/GenBank/DDBJ databases">
        <authorList>
            <person name="Varghese N."/>
            <person name="Submissions S."/>
        </authorList>
    </citation>
    <scope>NUCLEOTIDE SEQUENCE [LARGE SCALE GENOMIC DNA]</scope>
    <source>
        <strain evidence="4">DSM 11526</strain>
    </source>
</reference>
<evidence type="ECO:0000313" key="3">
    <source>
        <dbReference type="EMBL" id="SEA89539.1"/>
    </source>
</evidence>
<dbReference type="SUPFAM" id="SSF64005">
    <property type="entry name" value="Undecaprenyl diphosphate synthase"/>
    <property type="match status" value="1"/>
</dbReference>
<comment type="caution">
    <text evidence="2">Lacks conserved residue(s) required for the propagation of feature annotation.</text>
</comment>
<feature type="binding site" evidence="2">
    <location>
        <position position="24"/>
    </location>
    <ligand>
        <name>Mg(2+)</name>
        <dbReference type="ChEBI" id="CHEBI:18420"/>
    </ligand>
</feature>
<dbReference type="EC" id="2.5.1.31" evidence="2"/>
<dbReference type="HAMAP" id="MF_01139">
    <property type="entry name" value="ISPT"/>
    <property type="match status" value="1"/>
</dbReference>
<keyword evidence="4" id="KW-1185">Reference proteome</keyword>
<keyword evidence="1 2" id="KW-0808">Transferase</keyword>
<dbReference type="NCBIfam" id="TIGR00055">
    <property type="entry name" value="uppS"/>
    <property type="match status" value="1"/>
</dbReference>
<gene>
    <name evidence="2" type="primary">uppS</name>
    <name evidence="3" type="ORF">SAMN02745729_109119</name>
</gene>
<proteinExistence type="inferred from homology"/>
<feature type="binding site" evidence="2">
    <location>
        <begin position="198"/>
        <end position="200"/>
    </location>
    <ligand>
        <name>substrate</name>
    </ligand>
</feature>
<dbReference type="GO" id="GO:0008834">
    <property type="term" value="F:ditrans,polycis-undecaprenyl-diphosphate synthase [(2E,6E)-farnesyl-diphosphate specific] activity"/>
    <property type="evidence" value="ECO:0007669"/>
    <property type="project" value="UniProtKB-UniRule"/>
</dbReference>
<keyword evidence="2" id="KW-0133">Cell shape</keyword>
<dbReference type="GO" id="GO:0071555">
    <property type="term" value="P:cell wall organization"/>
    <property type="evidence" value="ECO:0007669"/>
    <property type="project" value="UniProtKB-KW"/>
</dbReference>
<dbReference type="GO" id="GO:0000287">
    <property type="term" value="F:magnesium ion binding"/>
    <property type="evidence" value="ECO:0007669"/>
    <property type="project" value="UniProtKB-UniRule"/>
</dbReference>
<dbReference type="InterPro" id="IPR036424">
    <property type="entry name" value="UPP_synth-like_sf"/>
</dbReference>
<keyword evidence="2" id="KW-0460">Magnesium</keyword>
<dbReference type="STRING" id="1122198.SAMN02745729_109119"/>
<comment type="catalytic activity">
    <reaction evidence="2">
        <text>8 isopentenyl diphosphate + (2E,6E)-farnesyl diphosphate = di-trans,octa-cis-undecaprenyl diphosphate + 8 diphosphate</text>
        <dbReference type="Rhea" id="RHEA:27551"/>
        <dbReference type="ChEBI" id="CHEBI:33019"/>
        <dbReference type="ChEBI" id="CHEBI:58405"/>
        <dbReference type="ChEBI" id="CHEBI:128769"/>
        <dbReference type="ChEBI" id="CHEBI:175763"/>
        <dbReference type="EC" id="2.5.1.31"/>
    </reaction>
</comment>
<dbReference type="NCBIfam" id="NF011405">
    <property type="entry name" value="PRK14830.1"/>
    <property type="match status" value="1"/>
</dbReference>
<dbReference type="GO" id="GO:0016094">
    <property type="term" value="P:polyprenol biosynthetic process"/>
    <property type="evidence" value="ECO:0007669"/>
    <property type="project" value="TreeGrafter"/>
</dbReference>
<feature type="binding site" evidence="2">
    <location>
        <position position="29"/>
    </location>
    <ligand>
        <name>substrate</name>
    </ligand>
</feature>
<dbReference type="AlphaFoldDB" id="A0A1H4EX46"/>
<feature type="binding site" evidence="2">
    <location>
        <position position="73"/>
    </location>
    <ligand>
        <name>substrate</name>
    </ligand>
</feature>
<accession>A0A1H4EX46</accession>
<protein>
    <recommendedName>
        <fullName evidence="2">Ditrans,polycis-undecaprenyl-diphosphate synthase ((2E,6E)-farnesyl-diphosphate specific)</fullName>
        <ecNumber evidence="2">2.5.1.31</ecNumber>
    </recommendedName>
    <alternativeName>
        <fullName evidence="2">Ditrans,polycis-undecaprenylcistransferase</fullName>
    </alternativeName>
    <alternativeName>
        <fullName evidence="2">Undecaprenyl diphosphate synthase</fullName>
        <shortName evidence="2">UDS</shortName>
    </alternativeName>
    <alternativeName>
        <fullName evidence="2">Undecaprenyl pyrophosphate synthase</fullName>
        <shortName evidence="2">UPP synthase</shortName>
    </alternativeName>
</protein>
<feature type="active site" description="Proton acceptor" evidence="2">
    <location>
        <position position="72"/>
    </location>
</feature>
<dbReference type="Pfam" id="PF01255">
    <property type="entry name" value="Prenyltransf"/>
    <property type="match status" value="1"/>
</dbReference>
<sequence length="254" mass="28555">MAVEHQLTIPPGRSLPRHIAIIMDGNNRWAKERRLPGLAGHKAGVDSVRAVIECCAEQGVEALTLFAFSSENWKRPAVEVSGLMQLFMLALKNEVRKLARHNIRLRVIGDLSRFSPELQALIRKAEAETASNTGLALNIAANYGGRWDIVSAARSLAQRCLEGALSPEQIDEELFTRQLSLAELPPPDLCIRTGGEQRISNFLIWQLAYTELYFTDCFWPDFDKREMLAALQSYLTRERRFGRTSEQVGADNQC</sequence>
<dbReference type="PANTHER" id="PTHR10291:SF0">
    <property type="entry name" value="DEHYDRODOLICHYL DIPHOSPHATE SYNTHASE 2"/>
    <property type="match status" value="1"/>
</dbReference>
<evidence type="ECO:0000256" key="2">
    <source>
        <dbReference type="HAMAP-Rule" id="MF_01139"/>
    </source>
</evidence>
<dbReference type="PANTHER" id="PTHR10291">
    <property type="entry name" value="DEHYDRODOLICHYL DIPHOSPHATE SYNTHASE FAMILY MEMBER"/>
    <property type="match status" value="1"/>
</dbReference>
<name>A0A1H4EX46_9GAMM</name>
<feature type="binding site" evidence="2">
    <location>
        <position position="75"/>
    </location>
    <ligand>
        <name>substrate</name>
    </ligand>
</feature>
<dbReference type="InterPro" id="IPR018520">
    <property type="entry name" value="UPP_synth-like_CS"/>
</dbReference>
<dbReference type="CDD" id="cd00475">
    <property type="entry name" value="Cis_IPPS"/>
    <property type="match status" value="1"/>
</dbReference>
<feature type="binding site" evidence="2">
    <location>
        <position position="211"/>
    </location>
    <ligand>
        <name>Mg(2+)</name>
        <dbReference type="ChEBI" id="CHEBI:18420"/>
    </ligand>
</feature>
<keyword evidence="2" id="KW-0961">Cell wall biogenesis/degradation</keyword>
<feature type="binding site" evidence="2">
    <location>
        <position position="41"/>
    </location>
    <ligand>
        <name>substrate</name>
    </ligand>
</feature>
<keyword evidence="2" id="KW-0479">Metal-binding</keyword>
<dbReference type="FunFam" id="3.40.1180.10:FF:000001">
    <property type="entry name" value="(2E,6E)-farnesyl-diphosphate-specific ditrans,polycis-undecaprenyl-diphosphate synthase"/>
    <property type="match status" value="1"/>
</dbReference>
<comment type="similarity">
    <text evidence="2">Belongs to the UPP synthase family.</text>
</comment>
<feature type="binding site" evidence="2">
    <location>
        <begin position="69"/>
        <end position="71"/>
    </location>
    <ligand>
        <name>substrate</name>
    </ligand>
</feature>
<feature type="binding site" evidence="2">
    <location>
        <begin position="25"/>
        <end position="28"/>
    </location>
    <ligand>
        <name>substrate</name>
    </ligand>
</feature>
<dbReference type="OrthoDB" id="4191603at2"/>
<feature type="binding site" evidence="2">
    <location>
        <position position="192"/>
    </location>
    <ligand>
        <name>substrate</name>
    </ligand>
</feature>
<evidence type="ECO:0000256" key="1">
    <source>
        <dbReference type="ARBA" id="ARBA00022679"/>
    </source>
</evidence>
<dbReference type="GO" id="GO:0005829">
    <property type="term" value="C:cytosol"/>
    <property type="evidence" value="ECO:0007669"/>
    <property type="project" value="TreeGrafter"/>
</dbReference>
<evidence type="ECO:0000313" key="4">
    <source>
        <dbReference type="Proteomes" id="UP000242469"/>
    </source>
</evidence>
<comment type="cofactor">
    <cofactor evidence="2">
        <name>Mg(2+)</name>
        <dbReference type="ChEBI" id="CHEBI:18420"/>
    </cofactor>
    <text evidence="2">Binds 2 magnesium ions per subunit.</text>
</comment>
<feature type="active site" evidence="2">
    <location>
        <position position="24"/>
    </location>
</feature>
<keyword evidence="2" id="KW-0573">Peptidoglycan synthesis</keyword>